<evidence type="ECO:0000256" key="4">
    <source>
        <dbReference type="ARBA" id="ARBA00022989"/>
    </source>
</evidence>
<comment type="caution">
    <text evidence="7">The sequence shown here is derived from an EMBL/GenBank/DDBJ whole genome shotgun (WGS) entry which is preliminary data.</text>
</comment>
<keyword evidence="8" id="KW-1185">Reference proteome</keyword>
<evidence type="ECO:0000256" key="5">
    <source>
        <dbReference type="ARBA" id="ARBA00023136"/>
    </source>
</evidence>
<evidence type="ECO:0000256" key="3">
    <source>
        <dbReference type="ARBA" id="ARBA00022692"/>
    </source>
</evidence>
<name>A0A4R3M8Y7_9BURK</name>
<keyword evidence="3 6" id="KW-0812">Transmembrane</keyword>
<evidence type="ECO:0000256" key="2">
    <source>
        <dbReference type="ARBA" id="ARBA00022475"/>
    </source>
</evidence>
<organism evidence="7 8">
    <name type="scientific">Paralcaligenes ureilyticus</name>
    <dbReference type="NCBI Taxonomy" id="627131"/>
    <lineage>
        <taxon>Bacteria</taxon>
        <taxon>Pseudomonadati</taxon>
        <taxon>Pseudomonadota</taxon>
        <taxon>Betaproteobacteria</taxon>
        <taxon>Burkholderiales</taxon>
        <taxon>Alcaligenaceae</taxon>
        <taxon>Paralcaligenes</taxon>
    </lineage>
</organism>
<keyword evidence="4 6" id="KW-1133">Transmembrane helix</keyword>
<feature type="transmembrane region" description="Helical" evidence="6">
    <location>
        <begin position="177"/>
        <end position="195"/>
    </location>
</feature>
<dbReference type="InterPro" id="IPR001851">
    <property type="entry name" value="ABC_transp_permease"/>
</dbReference>
<gene>
    <name evidence="7" type="ORF">EDC26_103191</name>
</gene>
<keyword evidence="5 6" id="KW-0472">Membrane</keyword>
<dbReference type="RefSeq" id="WP_207915066.1">
    <property type="nucleotide sequence ID" value="NZ_SMAJ01000003.1"/>
</dbReference>
<dbReference type="GO" id="GO:0005886">
    <property type="term" value="C:plasma membrane"/>
    <property type="evidence" value="ECO:0007669"/>
    <property type="project" value="UniProtKB-SubCell"/>
</dbReference>
<reference evidence="7 8" key="1">
    <citation type="submission" date="2019-03" db="EMBL/GenBank/DDBJ databases">
        <title>Genomic Encyclopedia of Type Strains, Phase IV (KMG-IV): sequencing the most valuable type-strain genomes for metagenomic binning, comparative biology and taxonomic classification.</title>
        <authorList>
            <person name="Goeker M."/>
        </authorList>
    </citation>
    <scope>NUCLEOTIDE SEQUENCE [LARGE SCALE GENOMIC DNA]</scope>
    <source>
        <strain evidence="7 8">DSM 24591</strain>
    </source>
</reference>
<dbReference type="EMBL" id="SMAJ01000003">
    <property type="protein sequence ID" value="TCT09572.1"/>
    <property type="molecule type" value="Genomic_DNA"/>
</dbReference>
<dbReference type="Pfam" id="PF02653">
    <property type="entry name" value="BPD_transp_2"/>
    <property type="match status" value="1"/>
</dbReference>
<feature type="transmembrane region" description="Helical" evidence="6">
    <location>
        <begin position="299"/>
        <end position="322"/>
    </location>
</feature>
<feature type="transmembrane region" description="Helical" evidence="6">
    <location>
        <begin position="226"/>
        <end position="246"/>
    </location>
</feature>
<evidence type="ECO:0000313" key="7">
    <source>
        <dbReference type="EMBL" id="TCT09572.1"/>
    </source>
</evidence>
<protein>
    <submittedName>
        <fullName evidence="7">Amino acid/amide ABC transporter membrane protein 2 (HAAT family)</fullName>
    </submittedName>
</protein>
<comment type="subcellular location">
    <subcellularLocation>
        <location evidence="1">Cell membrane</location>
        <topology evidence="1">Multi-pass membrane protein</topology>
    </subcellularLocation>
</comment>
<feature type="transmembrane region" description="Helical" evidence="6">
    <location>
        <begin position="266"/>
        <end position="287"/>
    </location>
</feature>
<feature type="transmembrane region" description="Helical" evidence="6">
    <location>
        <begin position="20"/>
        <end position="40"/>
    </location>
</feature>
<dbReference type="GO" id="GO:0015658">
    <property type="term" value="F:branched-chain amino acid transmembrane transporter activity"/>
    <property type="evidence" value="ECO:0007669"/>
    <property type="project" value="InterPro"/>
</dbReference>
<dbReference type="PANTHER" id="PTHR30482">
    <property type="entry name" value="HIGH-AFFINITY BRANCHED-CHAIN AMINO ACID TRANSPORT SYSTEM PERMEASE"/>
    <property type="match status" value="1"/>
</dbReference>
<feature type="transmembrane region" description="Helical" evidence="6">
    <location>
        <begin position="46"/>
        <end position="67"/>
    </location>
</feature>
<feature type="transmembrane region" description="Helical" evidence="6">
    <location>
        <begin position="102"/>
        <end position="123"/>
    </location>
</feature>
<dbReference type="PANTHER" id="PTHR30482:SF17">
    <property type="entry name" value="ABC TRANSPORTER ATP-BINDING PROTEIN"/>
    <property type="match status" value="1"/>
</dbReference>
<dbReference type="CDD" id="cd06581">
    <property type="entry name" value="TM_PBP1_LivM_like"/>
    <property type="match status" value="1"/>
</dbReference>
<evidence type="ECO:0000256" key="6">
    <source>
        <dbReference type="SAM" id="Phobius"/>
    </source>
</evidence>
<proteinExistence type="predicted"/>
<feature type="transmembrane region" description="Helical" evidence="6">
    <location>
        <begin position="130"/>
        <end position="148"/>
    </location>
</feature>
<dbReference type="InterPro" id="IPR043428">
    <property type="entry name" value="LivM-like"/>
</dbReference>
<sequence>MKNLSSLPGMACSGTKRNRVNPLMIVGVIFILLGAMIPLWTQHAPFLLVLASHAAIAAIVAVSLDLLTGNTGLVSFGHAAWFGLGSYVTGLLAQTLTAEMLVVLPLAVALAVILSWAVGQIFIRQVGTAFAILTLAFSQVLFALAFLLSKYTGGEDGLQGVPVPTVFGNQLASPQTWYWLLYGILIVTLCLALYVRRSPLGKAWLGIRENTERAYFVGLDVSRLKLLSYVVSAAIAMLAGGLFVLFNGATSPETLSWFESGKILMYVVMGGVGTIVGPAIGAVVFTVAESYISSYTEAWLIYFGALFVVIVIVAPGGIFGLLSKVWNRLNAHFERGTR</sequence>
<accession>A0A4R3M8Y7</accession>
<evidence type="ECO:0000313" key="8">
    <source>
        <dbReference type="Proteomes" id="UP000295525"/>
    </source>
</evidence>
<evidence type="ECO:0000256" key="1">
    <source>
        <dbReference type="ARBA" id="ARBA00004651"/>
    </source>
</evidence>
<feature type="transmembrane region" description="Helical" evidence="6">
    <location>
        <begin position="79"/>
        <end position="96"/>
    </location>
</feature>
<dbReference type="Proteomes" id="UP000295525">
    <property type="component" value="Unassembled WGS sequence"/>
</dbReference>
<dbReference type="AlphaFoldDB" id="A0A4R3M8Y7"/>
<keyword evidence="2" id="KW-1003">Cell membrane</keyword>